<dbReference type="EMBL" id="JAUIZM010000008">
    <property type="protein sequence ID" value="KAK1368590.1"/>
    <property type="molecule type" value="Genomic_DNA"/>
</dbReference>
<reference evidence="3" key="1">
    <citation type="submission" date="2023-02" db="EMBL/GenBank/DDBJ databases">
        <title>Genome of toxic invasive species Heracleum sosnowskyi carries increased number of genes despite the absence of recent whole-genome duplications.</title>
        <authorList>
            <person name="Schelkunov M."/>
            <person name="Shtratnikova V."/>
            <person name="Makarenko M."/>
            <person name="Klepikova A."/>
            <person name="Omelchenko D."/>
            <person name="Novikova G."/>
            <person name="Obukhova E."/>
            <person name="Bogdanov V."/>
            <person name="Penin A."/>
            <person name="Logacheva M."/>
        </authorList>
    </citation>
    <scope>NUCLEOTIDE SEQUENCE</scope>
    <source>
        <strain evidence="3">Hsosn_3</strain>
        <tissue evidence="3">Leaf</tissue>
    </source>
</reference>
<name>A0AAD8HLZ7_9APIA</name>
<evidence type="ECO:0000256" key="2">
    <source>
        <dbReference type="SAM" id="MobiDB-lite"/>
    </source>
</evidence>
<feature type="compositionally biased region" description="Polar residues" evidence="2">
    <location>
        <begin position="86"/>
        <end position="111"/>
    </location>
</feature>
<accession>A0AAD8HLZ7</accession>
<protein>
    <submittedName>
        <fullName evidence="3">Uncharacterized protein</fullName>
    </submittedName>
</protein>
<evidence type="ECO:0000313" key="4">
    <source>
        <dbReference type="Proteomes" id="UP001237642"/>
    </source>
</evidence>
<feature type="coiled-coil region" evidence="1">
    <location>
        <begin position="334"/>
        <end position="382"/>
    </location>
</feature>
<gene>
    <name evidence="3" type="ORF">POM88_034682</name>
</gene>
<sequence length="403" mass="45566">MVDRSKVIYYARFLMIIANYLCKELSIEDRNDTLKVFVQGKGLFTQLVTKNLYPEVEFVLPQHVRMQLSTLYSLLVPPTMQDVRQESTSTAQVELQTQSQSGTKASSSVSQFGKRKKTTLHTLTEGCSSKNGTATKVQSPQKKKDARKVKTSRNLIVVDHEVLPAETNNTLVLDPPPLLVEQKPKRDLLFLLELAQAPNDHQHLMNAAVVLKSQLVAHLTSYANILSTENMTDLADKCYNTLRKLGDNSTSFNTEVNKLISQHQELALATKKKENLNERDIKERYVQKVVSLSDATKKLSRAQDILSTAKTDAASLKLKREELLGELLKNKVELSKERERVKTLTAEREECKEAITVVESELGKLDAEKEAAREAFEAINDQYYADKKEFERISNQLLQLVSK</sequence>
<evidence type="ECO:0000256" key="1">
    <source>
        <dbReference type="SAM" id="Coils"/>
    </source>
</evidence>
<dbReference type="AlphaFoldDB" id="A0AAD8HLZ7"/>
<feature type="compositionally biased region" description="Polar residues" evidence="2">
    <location>
        <begin position="120"/>
        <end position="140"/>
    </location>
</feature>
<comment type="caution">
    <text evidence="3">The sequence shown here is derived from an EMBL/GenBank/DDBJ whole genome shotgun (WGS) entry which is preliminary data.</text>
</comment>
<organism evidence="3 4">
    <name type="scientific">Heracleum sosnowskyi</name>
    <dbReference type="NCBI Taxonomy" id="360622"/>
    <lineage>
        <taxon>Eukaryota</taxon>
        <taxon>Viridiplantae</taxon>
        <taxon>Streptophyta</taxon>
        <taxon>Embryophyta</taxon>
        <taxon>Tracheophyta</taxon>
        <taxon>Spermatophyta</taxon>
        <taxon>Magnoliopsida</taxon>
        <taxon>eudicotyledons</taxon>
        <taxon>Gunneridae</taxon>
        <taxon>Pentapetalae</taxon>
        <taxon>asterids</taxon>
        <taxon>campanulids</taxon>
        <taxon>Apiales</taxon>
        <taxon>Apiaceae</taxon>
        <taxon>Apioideae</taxon>
        <taxon>apioid superclade</taxon>
        <taxon>Tordylieae</taxon>
        <taxon>Tordyliinae</taxon>
        <taxon>Heracleum</taxon>
    </lineage>
</organism>
<keyword evidence="1" id="KW-0175">Coiled coil</keyword>
<proteinExistence type="predicted"/>
<dbReference type="Proteomes" id="UP001237642">
    <property type="component" value="Unassembled WGS sequence"/>
</dbReference>
<feature type="region of interest" description="Disordered" evidence="2">
    <location>
        <begin position="83"/>
        <end position="150"/>
    </location>
</feature>
<reference evidence="3" key="2">
    <citation type="submission" date="2023-05" db="EMBL/GenBank/DDBJ databases">
        <authorList>
            <person name="Schelkunov M.I."/>
        </authorList>
    </citation>
    <scope>NUCLEOTIDE SEQUENCE</scope>
    <source>
        <strain evidence="3">Hsosn_3</strain>
        <tissue evidence="3">Leaf</tissue>
    </source>
</reference>
<keyword evidence="4" id="KW-1185">Reference proteome</keyword>
<evidence type="ECO:0000313" key="3">
    <source>
        <dbReference type="EMBL" id="KAK1368590.1"/>
    </source>
</evidence>